<protein>
    <recommendedName>
        <fullName evidence="1">PLD phosphodiesterase domain-containing protein</fullName>
    </recommendedName>
</protein>
<dbReference type="Gene3D" id="3.30.870.10">
    <property type="entry name" value="Endonuclease Chain A"/>
    <property type="match status" value="1"/>
</dbReference>
<gene>
    <name evidence="2" type="ORF">GZ085_02280</name>
</gene>
<dbReference type="EMBL" id="JAAFGW010000018">
    <property type="protein sequence ID" value="NDP47215.1"/>
    <property type="molecule type" value="Genomic_DNA"/>
</dbReference>
<dbReference type="AlphaFoldDB" id="A0A7C9K834"/>
<dbReference type="InterPro" id="IPR025202">
    <property type="entry name" value="PLD-like_dom"/>
</dbReference>
<sequence>VVADMAQVFSADWAFARKQTPDADIERPAAVGLSTVQVIPSGPALARDTLHELMLTACYSAQCRIWIATPYFVPDEALQQALVLAARRGVEVRLLLPRRSNHRMADLARARYLRELVAAGAIIKAVPHAMLHAKALLADDLALAGSANVDLRSLFLNFELGCLFLSPSDSEALASWLSRLDAMTDEYVPPRDRWGRGLIEGLVLLVAFQI</sequence>
<dbReference type="InterPro" id="IPR001736">
    <property type="entry name" value="PLipase_D/transphosphatidylase"/>
</dbReference>
<reference evidence="2 3" key="1">
    <citation type="submission" date="2019-09" db="EMBL/GenBank/DDBJ databases">
        <title>H2 Metabolism Revealed by Metagenomic Analysis in Subglacial Sediment of East Antarctica.</title>
        <authorList>
            <person name="Yang Z."/>
            <person name="Zhang Y."/>
            <person name="Lv Y."/>
            <person name="Yan W."/>
            <person name="Xiao X."/>
            <person name="Sun B."/>
            <person name="Ma H."/>
        </authorList>
    </citation>
    <scope>NUCLEOTIDE SEQUENCE [LARGE SCALE GENOMIC DNA]</scope>
    <source>
        <strain evidence="2">Bin2_2</strain>
    </source>
</reference>
<dbReference type="GO" id="GO:0008808">
    <property type="term" value="F:cardiolipin synthase activity"/>
    <property type="evidence" value="ECO:0007669"/>
    <property type="project" value="TreeGrafter"/>
</dbReference>
<dbReference type="SUPFAM" id="SSF56024">
    <property type="entry name" value="Phospholipase D/nuclease"/>
    <property type="match status" value="1"/>
</dbReference>
<evidence type="ECO:0000313" key="3">
    <source>
        <dbReference type="Proteomes" id="UP000483432"/>
    </source>
</evidence>
<dbReference type="PANTHER" id="PTHR21248">
    <property type="entry name" value="CARDIOLIPIN SYNTHASE"/>
    <property type="match status" value="1"/>
</dbReference>
<dbReference type="Proteomes" id="UP000483432">
    <property type="component" value="Unassembled WGS sequence"/>
</dbReference>
<comment type="caution">
    <text evidence="2">The sequence shown here is derived from an EMBL/GenBank/DDBJ whole genome shotgun (WGS) entry which is preliminary data.</text>
</comment>
<feature type="non-terminal residue" evidence="2">
    <location>
        <position position="1"/>
    </location>
</feature>
<dbReference type="PROSITE" id="PS50035">
    <property type="entry name" value="PLD"/>
    <property type="match status" value="1"/>
</dbReference>
<proteinExistence type="predicted"/>
<dbReference type="Pfam" id="PF13091">
    <property type="entry name" value="PLDc_2"/>
    <property type="match status" value="1"/>
</dbReference>
<dbReference type="GO" id="GO:0032049">
    <property type="term" value="P:cardiolipin biosynthetic process"/>
    <property type="evidence" value="ECO:0007669"/>
    <property type="project" value="UniProtKB-ARBA"/>
</dbReference>
<dbReference type="GO" id="GO:0016020">
    <property type="term" value="C:membrane"/>
    <property type="evidence" value="ECO:0007669"/>
    <property type="project" value="TreeGrafter"/>
</dbReference>
<evidence type="ECO:0000313" key="2">
    <source>
        <dbReference type="EMBL" id="NDP47215.1"/>
    </source>
</evidence>
<feature type="domain" description="PLD phosphodiesterase" evidence="1">
    <location>
        <begin position="127"/>
        <end position="153"/>
    </location>
</feature>
<evidence type="ECO:0000259" key="1">
    <source>
        <dbReference type="PROSITE" id="PS50035"/>
    </source>
</evidence>
<accession>A0A7C9K834</accession>
<organism evidence="2 3">
    <name type="scientific">Sulfuriferula multivorans</name>
    <dbReference type="NCBI Taxonomy" id="1559896"/>
    <lineage>
        <taxon>Bacteria</taxon>
        <taxon>Pseudomonadati</taxon>
        <taxon>Pseudomonadota</taxon>
        <taxon>Betaproteobacteria</taxon>
        <taxon>Nitrosomonadales</taxon>
        <taxon>Sulfuricellaceae</taxon>
        <taxon>Sulfuriferula</taxon>
    </lineage>
</organism>
<dbReference type="PANTHER" id="PTHR21248:SF22">
    <property type="entry name" value="PHOSPHOLIPASE D"/>
    <property type="match status" value="1"/>
</dbReference>
<name>A0A7C9K834_9PROT</name>